<reference evidence="1 2" key="1">
    <citation type="submission" date="2018-06" db="EMBL/GenBank/DDBJ databases">
        <authorList>
            <consortium name="Pathogen Informatics"/>
            <person name="Doyle S."/>
        </authorList>
    </citation>
    <scope>NUCLEOTIDE SEQUENCE [LARGE SCALE GENOMIC DNA]</scope>
    <source>
        <strain evidence="1 2">NCTC13163</strain>
    </source>
</reference>
<dbReference type="Gene3D" id="3.40.50.150">
    <property type="entry name" value="Vaccinia Virus protein VP39"/>
    <property type="match status" value="1"/>
</dbReference>
<organism evidence="1 2">
    <name type="scientific">Exiguobacterium aurantiacum</name>
    <dbReference type="NCBI Taxonomy" id="33987"/>
    <lineage>
        <taxon>Bacteria</taxon>
        <taxon>Bacillati</taxon>
        <taxon>Bacillota</taxon>
        <taxon>Bacilli</taxon>
        <taxon>Bacillales</taxon>
        <taxon>Bacillales Family XII. Incertae Sedis</taxon>
        <taxon>Exiguobacterium</taxon>
    </lineage>
</organism>
<proteinExistence type="predicted"/>
<dbReference type="OrthoDB" id="1653798at2"/>
<dbReference type="Pfam" id="PF04445">
    <property type="entry name" value="SAM_MT"/>
    <property type="match status" value="1"/>
</dbReference>
<evidence type="ECO:0000313" key="2">
    <source>
        <dbReference type="Proteomes" id="UP000254060"/>
    </source>
</evidence>
<dbReference type="EMBL" id="UGGP01000001">
    <property type="protein sequence ID" value="STO08218.1"/>
    <property type="molecule type" value="Genomic_DNA"/>
</dbReference>
<dbReference type="RefSeq" id="WP_029335140.1">
    <property type="nucleotide sequence ID" value="NZ_UGGP01000001.1"/>
</dbReference>
<dbReference type="STRING" id="1397694.GCA_000702585_02084"/>
<dbReference type="SUPFAM" id="SSF53335">
    <property type="entry name" value="S-adenosyl-L-methionine-dependent methyltransferases"/>
    <property type="match status" value="1"/>
</dbReference>
<dbReference type="InterPro" id="IPR007536">
    <property type="entry name" value="16SrRNA_methylTrfase_J"/>
</dbReference>
<name>A0A377FTZ3_9BACL</name>
<accession>A0A377FTZ3</accession>
<dbReference type="AlphaFoldDB" id="A0A377FTZ3"/>
<dbReference type="PANTHER" id="PTHR36112">
    <property type="entry name" value="RIBOSOMAL RNA SMALL SUBUNIT METHYLTRANSFERASE J"/>
    <property type="match status" value="1"/>
</dbReference>
<evidence type="ECO:0000313" key="1">
    <source>
        <dbReference type="EMBL" id="STO08218.1"/>
    </source>
</evidence>
<dbReference type="GO" id="GO:0008990">
    <property type="term" value="F:rRNA (guanine-N2-)-methyltransferase activity"/>
    <property type="evidence" value="ECO:0007669"/>
    <property type="project" value="InterPro"/>
</dbReference>
<dbReference type="Proteomes" id="UP000254060">
    <property type="component" value="Unassembled WGS sequence"/>
</dbReference>
<dbReference type="CDD" id="cd02440">
    <property type="entry name" value="AdoMet_MTases"/>
    <property type="match status" value="1"/>
</dbReference>
<dbReference type="InterPro" id="IPR029063">
    <property type="entry name" value="SAM-dependent_MTases_sf"/>
</dbReference>
<dbReference type="PANTHER" id="PTHR36112:SF1">
    <property type="entry name" value="RIBOSOMAL RNA SMALL SUBUNIT METHYLTRANSFERASE J"/>
    <property type="match status" value="1"/>
</dbReference>
<protein>
    <submittedName>
        <fullName evidence="1">Putative methyltransferase</fullName>
    </submittedName>
</protein>
<keyword evidence="1" id="KW-0489">Methyltransferase</keyword>
<keyword evidence="1" id="KW-0808">Transferase</keyword>
<gene>
    <name evidence="1" type="ORF">NCTC13163_01587</name>
</gene>
<sequence length="263" mass="29875">MYIVTTCLRPTETVLERAKAHASDYDVRFVERRKHSIETLMERHQVGVLVFDKRRVEYTPFGTTEPFFFHPSSSVFRVKQLLRGGNDPLVDIAGLQQGDRVLDCTLGLGSDSIVMSHAVGESGHVTGIESEFVTAMLVREGMAVWIEKEEALNEAMRRIEVVHQDALLYLKTCASNSFDVVYFDPMFEKTISESVHLNPLRSLANDAPLSIQLMQEAVRVAKRRIVLKAHFESEAFEQFGFTRVVRKTSKLHYGFIDKETGSF</sequence>